<evidence type="ECO:0000259" key="7">
    <source>
        <dbReference type="Pfam" id="PF01137"/>
    </source>
</evidence>
<dbReference type="SUPFAM" id="SSF52913">
    <property type="entry name" value="RNA 3'-terminal phosphate cyclase, RPTC, insert domain"/>
    <property type="match status" value="1"/>
</dbReference>
<feature type="domain" description="RNA 3'-terminal phosphate cyclase" evidence="7">
    <location>
        <begin position="13"/>
        <end position="325"/>
    </location>
</feature>
<keyword evidence="2 5" id="KW-0436">Ligase</keyword>
<keyword evidence="5" id="KW-0067">ATP-binding</keyword>
<dbReference type="InterPro" id="IPR017770">
    <property type="entry name" value="RNA3'_term_phos_cyc_type_1"/>
</dbReference>
<accession>A0A0D5Y1X3</accession>
<evidence type="ECO:0000256" key="2">
    <source>
        <dbReference type="ARBA" id="ARBA00022598"/>
    </source>
</evidence>
<dbReference type="GO" id="GO:0005737">
    <property type="term" value="C:cytoplasm"/>
    <property type="evidence" value="ECO:0007669"/>
    <property type="project" value="UniProtKB-SubCell"/>
</dbReference>
<name>A0A0D5Y1X3_9PSED</name>
<dbReference type="SUPFAM" id="SSF55205">
    <property type="entry name" value="EPT/RTPC-like"/>
    <property type="match status" value="1"/>
</dbReference>
<feature type="binding site" evidence="5">
    <location>
        <position position="102"/>
    </location>
    <ligand>
        <name>ATP</name>
        <dbReference type="ChEBI" id="CHEBI:30616"/>
    </ligand>
</feature>
<dbReference type="Gene3D" id="3.65.10.20">
    <property type="entry name" value="RNA 3'-terminal phosphate cyclase domain"/>
    <property type="match status" value="1"/>
</dbReference>
<dbReference type="Proteomes" id="UP000032748">
    <property type="component" value="Chromosome"/>
</dbReference>
<evidence type="ECO:0000259" key="8">
    <source>
        <dbReference type="Pfam" id="PF05189"/>
    </source>
</evidence>
<comment type="catalytic activity">
    <reaction evidence="4 5">
        <text>a 3'-end 3'-phospho-ribonucleotide-RNA + ATP = a 3'-end 2',3'-cyclophospho-ribonucleotide-RNA + AMP + diphosphate</text>
        <dbReference type="Rhea" id="RHEA:23976"/>
        <dbReference type="Rhea" id="RHEA-COMP:10463"/>
        <dbReference type="Rhea" id="RHEA-COMP:10464"/>
        <dbReference type="ChEBI" id="CHEBI:30616"/>
        <dbReference type="ChEBI" id="CHEBI:33019"/>
        <dbReference type="ChEBI" id="CHEBI:83062"/>
        <dbReference type="ChEBI" id="CHEBI:83064"/>
        <dbReference type="ChEBI" id="CHEBI:456215"/>
        <dbReference type="EC" id="6.5.1.4"/>
    </reaction>
</comment>
<dbReference type="Pfam" id="PF05189">
    <property type="entry name" value="RTC_insert"/>
    <property type="match status" value="1"/>
</dbReference>
<sequence>MKQEVIELDGAIGGGQVLRSALSLSMLTGKTLRIHNIRARRARPGLLRQHLTAVQAAAQISGARVLGAELGSRALTFEPGPIRGGDYRFAIGTAGSCTLVLQTLLPALLQAPQPSRVSISGGTHNPLAPPVDFLQQAWLPPLRRMGARVELQLLRHGFVPAGGGELEAFIQPSTLQPLHLEQRGAVLGRRAWALSAGLPAHVAERELQRVAQRLDLPAEHLSSVHLEEQCGPGNVLLLAFACEHLTEVFSGFGQSSQRAESVADGAIDQARDWLDSGAAVAEHLADQLLLPMALAGGGSFTTPRMSEHLQSNIRVIEAFLPVRIDCSAHAHKGLRVEVFTSASLNGLSAQADH</sequence>
<dbReference type="PANTHER" id="PTHR11096">
    <property type="entry name" value="RNA 3' TERMINAL PHOSPHATE CYCLASE"/>
    <property type="match status" value="1"/>
</dbReference>
<evidence type="ECO:0000256" key="6">
    <source>
        <dbReference type="NCBIfam" id="TIGR03399"/>
    </source>
</evidence>
<dbReference type="KEGG" id="pcz:PCL1606_38450"/>
<dbReference type="GO" id="GO:0005524">
    <property type="term" value="F:ATP binding"/>
    <property type="evidence" value="ECO:0007669"/>
    <property type="project" value="UniProtKB-KW"/>
</dbReference>
<reference evidence="9 10" key="1">
    <citation type="journal article" date="2015" name="Mol. Plant Microbe Interact.">
        <title>Comparative Genomic Analysis of Pseudomonas chlororaphis PCL1606 Reveals New Insight into Antifungal Compounds Involved in Biocontrol.</title>
        <authorList>
            <person name="Calderon C.E."/>
            <person name="Ramos C."/>
            <person name="de Vicente A."/>
            <person name="Cazorla F.M."/>
        </authorList>
    </citation>
    <scope>NUCLEOTIDE SEQUENCE [LARGE SCALE GENOMIC DNA]</scope>
    <source>
        <strain evidence="9 10">PCL1606</strain>
    </source>
</reference>
<evidence type="ECO:0000256" key="4">
    <source>
        <dbReference type="ARBA" id="ARBA00024481"/>
    </source>
</evidence>
<evidence type="ECO:0000256" key="5">
    <source>
        <dbReference type="HAMAP-Rule" id="MF_00200"/>
    </source>
</evidence>
<comment type="function">
    <text evidence="5">Catalyzes the conversion of 3'-phosphate to a 2',3'-cyclic phosphodiester at the end of RNA. The mechanism of action of the enzyme occurs in 3 steps: (A) adenylation of the enzyme by ATP; (B) transfer of adenylate to an RNA-N3'P to produce RNA-N3'PP5'A; (C) and attack of the adjacent 2'-hydroxyl on the 3'-phosphorus in the diester linkage to produce the cyclic end product. The biological role of this enzyme is unknown but it is likely to function in some aspects of cellular RNA processing.</text>
</comment>
<dbReference type="HAMAP" id="MF_00200">
    <property type="entry name" value="RTC"/>
    <property type="match status" value="1"/>
</dbReference>
<dbReference type="EMBL" id="CP011110">
    <property type="protein sequence ID" value="AKA25296.1"/>
    <property type="molecule type" value="Genomic_DNA"/>
</dbReference>
<dbReference type="GO" id="GO:0003963">
    <property type="term" value="F:RNA-3'-phosphate cyclase activity"/>
    <property type="evidence" value="ECO:0007669"/>
    <property type="project" value="UniProtKB-UniRule"/>
</dbReference>
<feature type="active site" description="Tele-AMP-histidine intermediate" evidence="5">
    <location>
        <position position="308"/>
    </location>
</feature>
<feature type="binding site" evidence="5">
    <location>
        <begin position="283"/>
        <end position="287"/>
    </location>
    <ligand>
        <name>ATP</name>
        <dbReference type="ChEBI" id="CHEBI:30616"/>
    </ligand>
</feature>
<dbReference type="OrthoDB" id="9789235at2"/>
<evidence type="ECO:0000313" key="10">
    <source>
        <dbReference type="Proteomes" id="UP000032748"/>
    </source>
</evidence>
<dbReference type="InterPro" id="IPR020719">
    <property type="entry name" value="RNA3'_term_phos_cycl-like_CS"/>
</dbReference>
<dbReference type="InterPro" id="IPR037136">
    <property type="entry name" value="RNA3'_phos_cyclase_dom_sf"/>
</dbReference>
<dbReference type="PANTHER" id="PTHR11096:SF0">
    <property type="entry name" value="RNA 3'-TERMINAL PHOSPHATE CYCLASE"/>
    <property type="match status" value="1"/>
</dbReference>
<dbReference type="Pfam" id="PF01137">
    <property type="entry name" value="RTC"/>
    <property type="match status" value="1"/>
</dbReference>
<dbReference type="CDD" id="cd00874">
    <property type="entry name" value="RNA_Cyclase_Class_II"/>
    <property type="match status" value="1"/>
</dbReference>
<dbReference type="InterPro" id="IPR036553">
    <property type="entry name" value="RPTC_insert"/>
</dbReference>
<dbReference type="PATRIC" id="fig|587753.10.peg.3837"/>
<dbReference type="NCBIfam" id="NF003247">
    <property type="entry name" value="PRK04204.1-3"/>
    <property type="match status" value="1"/>
</dbReference>
<dbReference type="AlphaFoldDB" id="A0A0D5Y1X3"/>
<dbReference type="RefSeq" id="WP_045884161.1">
    <property type="nucleotide sequence ID" value="NZ_CP011110.1"/>
</dbReference>
<dbReference type="InterPro" id="IPR000228">
    <property type="entry name" value="RNA3'_term_phos_cyc"/>
</dbReference>
<dbReference type="PIRSF" id="PIRSF005378">
    <property type="entry name" value="RNA3'_term_phos_cycl_euk"/>
    <property type="match status" value="1"/>
</dbReference>
<keyword evidence="5" id="KW-0963">Cytoplasm</keyword>
<dbReference type="InterPro" id="IPR023797">
    <property type="entry name" value="RNA3'_phos_cyclase_dom"/>
</dbReference>
<comment type="subcellular location">
    <subcellularLocation>
        <location evidence="5">Cytoplasm</location>
    </subcellularLocation>
</comment>
<keyword evidence="3 5" id="KW-0547">Nucleotide-binding</keyword>
<proteinExistence type="inferred from homology"/>
<evidence type="ECO:0000313" key="9">
    <source>
        <dbReference type="EMBL" id="AKA25296.1"/>
    </source>
</evidence>
<feature type="domain" description="RNA 3'-terminal phosphate cyclase insert" evidence="8">
    <location>
        <begin position="182"/>
        <end position="274"/>
    </location>
</feature>
<dbReference type="InterPro" id="IPR013792">
    <property type="entry name" value="RNA3'P_cycl/enolpyr_Trfase_a/b"/>
</dbReference>
<evidence type="ECO:0000256" key="1">
    <source>
        <dbReference type="ARBA" id="ARBA00009206"/>
    </source>
</evidence>
<comment type="similarity">
    <text evidence="1 5">Belongs to the RNA 3'-terminal cyclase family. Type 1 subfamily.</text>
</comment>
<dbReference type="GO" id="GO:0006396">
    <property type="term" value="P:RNA processing"/>
    <property type="evidence" value="ECO:0007669"/>
    <property type="project" value="UniProtKB-UniRule"/>
</dbReference>
<gene>
    <name evidence="5" type="primary">rtcA</name>
    <name evidence="9" type="ORF">PCL1606_38450</name>
</gene>
<organism evidence="9 10">
    <name type="scientific">Pseudomonas chlororaphis</name>
    <dbReference type="NCBI Taxonomy" id="587753"/>
    <lineage>
        <taxon>Bacteria</taxon>
        <taxon>Pseudomonadati</taxon>
        <taxon>Pseudomonadota</taxon>
        <taxon>Gammaproteobacteria</taxon>
        <taxon>Pseudomonadales</taxon>
        <taxon>Pseudomonadaceae</taxon>
        <taxon>Pseudomonas</taxon>
    </lineage>
</organism>
<dbReference type="Gene3D" id="3.30.360.20">
    <property type="entry name" value="RNA 3'-terminal phosphate cyclase, insert domain"/>
    <property type="match status" value="1"/>
</dbReference>
<dbReference type="NCBIfam" id="NF003246">
    <property type="entry name" value="PRK04204.1-2"/>
    <property type="match status" value="1"/>
</dbReference>
<evidence type="ECO:0000256" key="3">
    <source>
        <dbReference type="ARBA" id="ARBA00022741"/>
    </source>
</evidence>
<dbReference type="NCBIfam" id="TIGR03399">
    <property type="entry name" value="RNA_3prim_cycl"/>
    <property type="match status" value="1"/>
</dbReference>
<protein>
    <recommendedName>
        <fullName evidence="5 6">RNA 3'-terminal phosphate cyclase</fullName>
        <shortName evidence="5">RNA cyclase</shortName>
        <shortName evidence="5">RNA-3'-phosphate cyclase</shortName>
        <ecNumber evidence="5 6">6.5.1.4</ecNumber>
    </recommendedName>
</protein>
<dbReference type="EC" id="6.5.1.4" evidence="5 6"/>
<dbReference type="PROSITE" id="PS01287">
    <property type="entry name" value="RTC"/>
    <property type="match status" value="1"/>
</dbReference>
<dbReference type="InterPro" id="IPR013791">
    <property type="entry name" value="RNA3'-term_phos_cycl_insert"/>
</dbReference>